<dbReference type="AlphaFoldDB" id="A0A2S3ZAY3"/>
<evidence type="ECO:0000313" key="2">
    <source>
        <dbReference type="EMBL" id="POH62622.1"/>
    </source>
</evidence>
<sequence length="266" mass="27545">MLAAITLAAATALLLAGCSTASTGDGVNSNASSDGAPKAGVFEFQTPAYGSEGELVIRIPESLVEAAGSDADGLLVGEVTAKARELDSSKSCAVDLAIDYRGDGLDALSRPSMTKEEYAAEGEAELESVLMRQFGVETVEEAEASAPGGAAEVEEIVANLEQAPYSAKPAWSALDATPIDDLDASDPEPGKYVSDDSKTLTFVQSCASDPLDDGSSDQFDFPIETDGTIDAFATVEMTVMKNGTLTIIEASVADYELDSNGDWIGF</sequence>
<keyword evidence="1" id="KW-0732">Signal</keyword>
<evidence type="ECO:0000256" key="1">
    <source>
        <dbReference type="SAM" id="SignalP"/>
    </source>
</evidence>
<feature type="chain" id="PRO_5015577993" description="Lipoprotein" evidence="1">
    <location>
        <begin position="22"/>
        <end position="266"/>
    </location>
</feature>
<proteinExistence type="predicted"/>
<dbReference type="EMBL" id="PPXD01000026">
    <property type="protein sequence ID" value="POH62622.1"/>
    <property type="molecule type" value="Genomic_DNA"/>
</dbReference>
<protein>
    <recommendedName>
        <fullName evidence="4">Lipoprotein</fullName>
    </recommendedName>
</protein>
<evidence type="ECO:0000313" key="3">
    <source>
        <dbReference type="Proteomes" id="UP000237340"/>
    </source>
</evidence>
<keyword evidence="3" id="KW-1185">Reference proteome</keyword>
<evidence type="ECO:0008006" key="4">
    <source>
        <dbReference type="Google" id="ProtNLM"/>
    </source>
</evidence>
<comment type="caution">
    <text evidence="2">The sequence shown here is derived from an EMBL/GenBank/DDBJ whole genome shotgun (WGS) entry which is preliminary data.</text>
</comment>
<dbReference type="Proteomes" id="UP000237340">
    <property type="component" value="Unassembled WGS sequence"/>
</dbReference>
<reference evidence="2 3" key="1">
    <citation type="submission" date="2018-01" db="EMBL/GenBank/DDBJ databases">
        <title>Cryobacterium sp. nov., from glaciers in China.</title>
        <authorList>
            <person name="Liu Q."/>
            <person name="Xin Y.-H."/>
        </authorList>
    </citation>
    <scope>NUCLEOTIDE SEQUENCE [LARGE SCALE GENOMIC DNA]</scope>
    <source>
        <strain evidence="2 3">TMN-42</strain>
    </source>
</reference>
<organism evidence="2 3">
    <name type="scientific">Cryobacterium zongtaii</name>
    <dbReference type="NCBI Taxonomy" id="1259217"/>
    <lineage>
        <taxon>Bacteria</taxon>
        <taxon>Bacillati</taxon>
        <taxon>Actinomycetota</taxon>
        <taxon>Actinomycetes</taxon>
        <taxon>Micrococcales</taxon>
        <taxon>Microbacteriaceae</taxon>
        <taxon>Cryobacterium</taxon>
    </lineage>
</organism>
<gene>
    <name evidence="2" type="ORF">C3B61_17435</name>
</gene>
<feature type="signal peptide" evidence="1">
    <location>
        <begin position="1"/>
        <end position="21"/>
    </location>
</feature>
<dbReference type="RefSeq" id="WP_103461753.1">
    <property type="nucleotide sequence ID" value="NZ_PPXD01000026.1"/>
</dbReference>
<accession>A0A2S3ZAY3</accession>
<name>A0A2S3ZAY3_9MICO</name>